<accession>A0A090G5V6</accession>
<evidence type="ECO:0008006" key="3">
    <source>
        <dbReference type="Google" id="ProtNLM"/>
    </source>
</evidence>
<reference evidence="1 2" key="1">
    <citation type="submission" date="2014-08" db="EMBL/GenBank/DDBJ databases">
        <authorList>
            <person name="Moulin Lionel"/>
        </authorList>
    </citation>
    <scope>NUCLEOTIDE SEQUENCE [LARGE SCALE GENOMIC DNA]</scope>
</reference>
<dbReference type="InterPro" id="IPR014710">
    <property type="entry name" value="RmlC-like_jellyroll"/>
</dbReference>
<name>A0A090G5V6_MESPL</name>
<dbReference type="InterPro" id="IPR011051">
    <property type="entry name" value="RmlC_Cupin_sf"/>
</dbReference>
<sequence length="149" mass="16322">MAEETAVPNHLAPLALAAAAMLPNRAFALEDSYLPVDKIPYAVEAPGQPQRLGPLWGERAKGPAGTLLKVPGNWRAPVHAHTADYRAVVIKGLWAHWQMQGGEATKVELPPGSYWTQKANEMHDDACLSDTECVILLINDKPYETYLPK</sequence>
<dbReference type="EMBL" id="CCNE01000019">
    <property type="protein sequence ID" value="CDX57213.1"/>
    <property type="molecule type" value="Genomic_DNA"/>
</dbReference>
<dbReference type="SUPFAM" id="SSF51182">
    <property type="entry name" value="RmlC-like cupins"/>
    <property type="match status" value="1"/>
</dbReference>
<dbReference type="AlphaFoldDB" id="A0A090G5V6"/>
<gene>
    <name evidence="1" type="ORF">MPL3365_260037</name>
</gene>
<organism evidence="1 2">
    <name type="scientific">Mesorhizobium plurifarium</name>
    <dbReference type="NCBI Taxonomy" id="69974"/>
    <lineage>
        <taxon>Bacteria</taxon>
        <taxon>Pseudomonadati</taxon>
        <taxon>Pseudomonadota</taxon>
        <taxon>Alphaproteobacteria</taxon>
        <taxon>Hyphomicrobiales</taxon>
        <taxon>Phyllobacteriaceae</taxon>
        <taxon>Mesorhizobium</taxon>
    </lineage>
</organism>
<dbReference type="Proteomes" id="UP000046122">
    <property type="component" value="Unassembled WGS sequence"/>
</dbReference>
<dbReference type="Pfam" id="PF14499">
    <property type="entry name" value="DUF4437"/>
    <property type="match status" value="1"/>
</dbReference>
<proteinExistence type="predicted"/>
<dbReference type="InterPro" id="IPR028013">
    <property type="entry name" value="DUF4437"/>
</dbReference>
<protein>
    <recommendedName>
        <fullName evidence="3">DUF4437 domain-containing protein</fullName>
    </recommendedName>
</protein>
<evidence type="ECO:0000313" key="2">
    <source>
        <dbReference type="Proteomes" id="UP000046122"/>
    </source>
</evidence>
<dbReference type="Gene3D" id="2.60.120.10">
    <property type="entry name" value="Jelly Rolls"/>
    <property type="match status" value="1"/>
</dbReference>
<evidence type="ECO:0000313" key="1">
    <source>
        <dbReference type="EMBL" id="CDX57213.1"/>
    </source>
</evidence>